<feature type="region of interest" description="Disordered" evidence="1">
    <location>
        <begin position="60"/>
        <end position="81"/>
    </location>
</feature>
<dbReference type="Pfam" id="PF20060">
    <property type="entry name" value="DUF6459"/>
    <property type="match status" value="1"/>
</dbReference>
<feature type="compositionally biased region" description="Low complexity" evidence="1">
    <location>
        <begin position="112"/>
        <end position="263"/>
    </location>
</feature>
<proteinExistence type="predicted"/>
<organism evidence="2 3">
    <name type="scientific">Kribbella pratensis</name>
    <dbReference type="NCBI Taxonomy" id="2512112"/>
    <lineage>
        <taxon>Bacteria</taxon>
        <taxon>Bacillati</taxon>
        <taxon>Actinomycetota</taxon>
        <taxon>Actinomycetes</taxon>
        <taxon>Propionibacteriales</taxon>
        <taxon>Kribbellaceae</taxon>
        <taxon>Kribbella</taxon>
    </lineage>
</organism>
<dbReference type="EMBL" id="SODU01000001">
    <property type="protein sequence ID" value="TDW95492.1"/>
    <property type="molecule type" value="Genomic_DNA"/>
</dbReference>
<reference evidence="2 3" key="1">
    <citation type="submission" date="2019-03" db="EMBL/GenBank/DDBJ databases">
        <title>Genomic Encyclopedia of Type Strains, Phase III (KMG-III): the genomes of soil and plant-associated and newly described type strains.</title>
        <authorList>
            <person name="Whitman W."/>
        </authorList>
    </citation>
    <scope>NUCLEOTIDE SEQUENCE [LARGE SCALE GENOMIC DNA]</scope>
    <source>
        <strain evidence="2 3">VKMAc-2574</strain>
    </source>
</reference>
<evidence type="ECO:0000313" key="2">
    <source>
        <dbReference type="EMBL" id="TDW95492.1"/>
    </source>
</evidence>
<sequence length="401" mass="40016">MLAAVARPRLASVGGGSGEHTVPATARYAGELTDGALALRLQAITRLGVVSAPRHLSSIDAAATPQPHTAPPADGGVTKESRKLSVVPPVVGATHTVAAPGQPDGARASLKAANTNPTDTTPTTTPTDTASSTPLAATPSSSTPANVRSTSTPATTGAGTTLTAAASSSTPAKVRSTTTPATTGAGTTLAAAASSSTPAKVRSTTTPATTRASTPLAAAPSSSTPANVRSTTTPATTAGSTTLGAATSSSTPATAGGAAAVGRRVGGRGGDGRVQGGVGGPEGRPGAAPVLPEVRVWGARLAQAVSEVLAGDRPISQLVRFTDDVVFTELNRRVRMLGMNSTAGTRGSKEKSTVRSVRVFMPQPCIAEVAAHVRHGERSRAVAFRLEVRRNRWVCTALELG</sequence>
<feature type="region of interest" description="Disordered" evidence="1">
    <location>
        <begin position="96"/>
        <end position="288"/>
    </location>
</feature>
<comment type="caution">
    <text evidence="2">The sequence shown here is derived from an EMBL/GenBank/DDBJ whole genome shotgun (WGS) entry which is preliminary data.</text>
</comment>
<keyword evidence="3" id="KW-1185">Reference proteome</keyword>
<evidence type="ECO:0000313" key="3">
    <source>
        <dbReference type="Proteomes" id="UP000295060"/>
    </source>
</evidence>
<accession>A0ABY2FQS5</accession>
<gene>
    <name evidence="2" type="ORF">EV137_2834</name>
</gene>
<name>A0ABY2FQS5_9ACTN</name>
<protein>
    <recommendedName>
        <fullName evidence="4">3-hydroxyacyl-CoA dehydrogenase</fullName>
    </recommendedName>
</protein>
<feature type="compositionally biased region" description="Low complexity" evidence="1">
    <location>
        <begin position="61"/>
        <end position="73"/>
    </location>
</feature>
<evidence type="ECO:0000256" key="1">
    <source>
        <dbReference type="SAM" id="MobiDB-lite"/>
    </source>
</evidence>
<feature type="compositionally biased region" description="Gly residues" evidence="1">
    <location>
        <begin position="267"/>
        <end position="283"/>
    </location>
</feature>
<dbReference type="Proteomes" id="UP000295060">
    <property type="component" value="Unassembled WGS sequence"/>
</dbReference>
<evidence type="ECO:0008006" key="4">
    <source>
        <dbReference type="Google" id="ProtNLM"/>
    </source>
</evidence>
<dbReference type="InterPro" id="IPR045596">
    <property type="entry name" value="DUF6459"/>
</dbReference>